<sequence>MLFLQLMLGDLLRADKEFAHMPLF</sequence>
<organism evidence="1">
    <name type="scientific">Rhizophora mucronata</name>
    <name type="common">Asiatic mangrove</name>
    <dbReference type="NCBI Taxonomy" id="61149"/>
    <lineage>
        <taxon>Eukaryota</taxon>
        <taxon>Viridiplantae</taxon>
        <taxon>Streptophyta</taxon>
        <taxon>Embryophyta</taxon>
        <taxon>Tracheophyta</taxon>
        <taxon>Spermatophyta</taxon>
        <taxon>Magnoliopsida</taxon>
        <taxon>eudicotyledons</taxon>
        <taxon>Gunneridae</taxon>
        <taxon>Pentapetalae</taxon>
        <taxon>rosids</taxon>
        <taxon>fabids</taxon>
        <taxon>Malpighiales</taxon>
        <taxon>Rhizophoraceae</taxon>
        <taxon>Rhizophora</taxon>
    </lineage>
</organism>
<proteinExistence type="predicted"/>
<protein>
    <submittedName>
        <fullName evidence="1">Uncharacterized protein</fullName>
    </submittedName>
</protein>
<evidence type="ECO:0000313" key="1">
    <source>
        <dbReference type="EMBL" id="MBX53613.1"/>
    </source>
</evidence>
<reference evidence="1" key="1">
    <citation type="submission" date="2018-02" db="EMBL/GenBank/DDBJ databases">
        <title>Rhizophora mucronata_Transcriptome.</title>
        <authorList>
            <person name="Meera S.P."/>
            <person name="Sreeshan A."/>
            <person name="Augustine A."/>
        </authorList>
    </citation>
    <scope>NUCLEOTIDE SEQUENCE</scope>
    <source>
        <tissue evidence="1">Leaf</tissue>
    </source>
</reference>
<name>A0A2P2PFU9_RHIMU</name>
<dbReference type="AlphaFoldDB" id="A0A2P2PFU9"/>
<accession>A0A2P2PFU9</accession>
<dbReference type="EMBL" id="GGEC01073129">
    <property type="protein sequence ID" value="MBX53613.1"/>
    <property type="molecule type" value="Transcribed_RNA"/>
</dbReference>